<protein>
    <submittedName>
        <fullName evidence="1">Uncharacterized protein</fullName>
    </submittedName>
</protein>
<accession>A0A1C4FDM0</accession>
<reference evidence="2" key="1">
    <citation type="submission" date="2016-08" db="EMBL/GenBank/DDBJ databases">
        <authorList>
            <person name="Loux V."/>
            <person name="Rue O."/>
        </authorList>
    </citation>
    <scope>NUCLEOTIDE SEQUENCE [LARGE SCALE GENOMIC DNA]</scope>
    <source>
        <strain evidence="2">INRA Bc05-F1</strain>
    </source>
</reference>
<evidence type="ECO:0000313" key="1">
    <source>
        <dbReference type="EMBL" id="SCC53733.1"/>
    </source>
</evidence>
<dbReference type="AlphaFoldDB" id="A0A1C4FDM0"/>
<proteinExistence type="predicted"/>
<dbReference type="Proteomes" id="UP000196052">
    <property type="component" value="Unassembled WGS sequence"/>
</dbReference>
<organism evidence="1 2">
    <name type="scientific">Bacillus wiedmannii</name>
    <dbReference type="NCBI Taxonomy" id="1890302"/>
    <lineage>
        <taxon>Bacteria</taxon>
        <taxon>Bacillati</taxon>
        <taxon>Bacillota</taxon>
        <taxon>Bacilli</taxon>
        <taxon>Bacillales</taxon>
        <taxon>Bacillaceae</taxon>
        <taxon>Bacillus</taxon>
        <taxon>Bacillus cereus group</taxon>
    </lineage>
</organism>
<evidence type="ECO:0000313" key="2">
    <source>
        <dbReference type="Proteomes" id="UP000196052"/>
    </source>
</evidence>
<sequence length="20" mass="2376">MELELIVILRREENGGYDLI</sequence>
<dbReference type="EMBL" id="FMBE01000014">
    <property type="protein sequence ID" value="SCC53733.1"/>
    <property type="molecule type" value="Genomic_DNA"/>
</dbReference>
<name>A0A1C4FDM0_9BACI</name>
<gene>
    <name evidence="1" type="ORF">BC05F1_04278</name>
</gene>